<feature type="transmembrane region" description="Helical" evidence="2">
    <location>
        <begin position="212"/>
        <end position="232"/>
    </location>
</feature>
<proteinExistence type="predicted"/>
<feature type="compositionally biased region" description="Gly residues" evidence="1">
    <location>
        <begin position="174"/>
        <end position="183"/>
    </location>
</feature>
<reference evidence="3 4" key="1">
    <citation type="submission" date="2021-09" db="EMBL/GenBank/DDBJ databases">
        <title>Isoptericola luteus sp. nov., a novel bacterium isolated from Harbin, the capital city of Heilongjiang province.</title>
        <authorList>
            <person name="Li J."/>
        </authorList>
    </citation>
    <scope>NUCLEOTIDE SEQUENCE [LARGE SCALE GENOMIC DNA]</scope>
    <source>
        <strain evidence="3 4">NEAU-Y5</strain>
    </source>
</reference>
<evidence type="ECO:0000313" key="4">
    <source>
        <dbReference type="Proteomes" id="UP001319870"/>
    </source>
</evidence>
<comment type="caution">
    <text evidence="3">The sequence shown here is derived from an EMBL/GenBank/DDBJ whole genome shotgun (WGS) entry which is preliminary data.</text>
</comment>
<name>A0ABS7ZIS0_9MICO</name>
<keyword evidence="2" id="KW-0472">Membrane</keyword>
<dbReference type="RefSeq" id="WP_225566659.1">
    <property type="nucleotide sequence ID" value="NZ_JAIXCQ010000014.1"/>
</dbReference>
<protein>
    <submittedName>
        <fullName evidence="3">Uncharacterized protein</fullName>
    </submittedName>
</protein>
<feature type="region of interest" description="Disordered" evidence="1">
    <location>
        <begin position="54"/>
        <end position="183"/>
    </location>
</feature>
<evidence type="ECO:0000256" key="1">
    <source>
        <dbReference type="SAM" id="MobiDB-lite"/>
    </source>
</evidence>
<feature type="region of interest" description="Disordered" evidence="1">
    <location>
        <begin position="1"/>
        <end position="20"/>
    </location>
</feature>
<sequence>MTDHTRSYSPDLERLTDAADDSFSVRRAYGEPYEHQGHLVIPVAKVWGGIGTGAGGGAGTGSGLGSGQGTGSGTGSGAAGGSGRGTGDGGAGWSRSFSFRSKGAPAEGAEATTGGPDASDASTSSGGAVSSGGDAPSGGSPQGSAHGDASGDAKGEAKGEAQGEARAEIRGEGQGDGGGGGGGYGVRVKPLGVIVVSPEGARFQPVLDLNRVILGGQAVGVAIALALGWAIGRRRR</sequence>
<dbReference type="Proteomes" id="UP001319870">
    <property type="component" value="Unassembled WGS sequence"/>
</dbReference>
<feature type="compositionally biased region" description="Low complexity" evidence="1">
    <location>
        <begin position="103"/>
        <end position="145"/>
    </location>
</feature>
<keyword evidence="4" id="KW-1185">Reference proteome</keyword>
<feature type="compositionally biased region" description="Basic and acidic residues" evidence="1">
    <location>
        <begin position="149"/>
        <end position="173"/>
    </location>
</feature>
<feature type="compositionally biased region" description="Gly residues" evidence="1">
    <location>
        <begin position="54"/>
        <end position="92"/>
    </location>
</feature>
<accession>A0ABS7ZIS0</accession>
<evidence type="ECO:0000313" key="3">
    <source>
        <dbReference type="EMBL" id="MCA5894929.1"/>
    </source>
</evidence>
<keyword evidence="2" id="KW-1133">Transmembrane helix</keyword>
<evidence type="ECO:0000256" key="2">
    <source>
        <dbReference type="SAM" id="Phobius"/>
    </source>
</evidence>
<keyword evidence="2" id="KW-0812">Transmembrane</keyword>
<organism evidence="3 4">
    <name type="scientific">Isoptericola luteus</name>
    <dbReference type="NCBI Taxonomy" id="2879484"/>
    <lineage>
        <taxon>Bacteria</taxon>
        <taxon>Bacillati</taxon>
        <taxon>Actinomycetota</taxon>
        <taxon>Actinomycetes</taxon>
        <taxon>Micrococcales</taxon>
        <taxon>Promicromonosporaceae</taxon>
        <taxon>Isoptericola</taxon>
    </lineage>
</organism>
<gene>
    <name evidence="3" type="ORF">LEP48_16470</name>
</gene>
<dbReference type="EMBL" id="JAIXCQ010000014">
    <property type="protein sequence ID" value="MCA5894929.1"/>
    <property type="molecule type" value="Genomic_DNA"/>
</dbReference>
<feature type="compositionally biased region" description="Basic and acidic residues" evidence="1">
    <location>
        <begin position="1"/>
        <end position="17"/>
    </location>
</feature>